<evidence type="ECO:0000259" key="7">
    <source>
        <dbReference type="PROSITE" id="PS50944"/>
    </source>
</evidence>
<dbReference type="SUPFAM" id="SSF46785">
    <property type="entry name" value="Winged helix' DNA-binding domain"/>
    <property type="match status" value="1"/>
</dbReference>
<dbReference type="Gene3D" id="1.10.60.10">
    <property type="entry name" value="Iron dependent repressor, metal binding and dimerisation domain"/>
    <property type="match status" value="1"/>
</dbReference>
<dbReference type="SMART" id="SM00529">
    <property type="entry name" value="HTH_DTXR"/>
    <property type="match status" value="1"/>
</dbReference>
<proteinExistence type="inferred from homology"/>
<dbReference type="RefSeq" id="WP_083052659.1">
    <property type="nucleotide sequence ID" value="NZ_CAXXQO010000003.1"/>
</dbReference>
<dbReference type="InterPro" id="IPR036421">
    <property type="entry name" value="Fe_dep_repressor_sf"/>
</dbReference>
<dbReference type="InterPro" id="IPR022689">
    <property type="entry name" value="Iron_dep_repressor"/>
</dbReference>
<dbReference type="InterPro" id="IPR036390">
    <property type="entry name" value="WH_DNA-bd_sf"/>
</dbReference>
<comment type="function">
    <text evidence="6">In the presence of manganese, represses expression of mntH and mntS. Up-regulates expression of mntP.</text>
</comment>
<dbReference type="SUPFAM" id="SSF47979">
    <property type="entry name" value="Iron-dependent repressor protein, dimerization domain"/>
    <property type="match status" value="1"/>
</dbReference>
<dbReference type="STRING" id="1963862.B4O97_16855"/>
<name>A0A1Y1RU10_9SPIO</name>
<protein>
    <recommendedName>
        <fullName evidence="2">Transcriptional regulator MntR</fullName>
    </recommendedName>
</protein>
<dbReference type="Gene3D" id="1.10.10.10">
    <property type="entry name" value="Winged helix-like DNA-binding domain superfamily/Winged helix DNA-binding domain"/>
    <property type="match status" value="1"/>
</dbReference>
<evidence type="ECO:0000256" key="2">
    <source>
        <dbReference type="ARBA" id="ARBA00022386"/>
    </source>
</evidence>
<evidence type="ECO:0000313" key="9">
    <source>
        <dbReference type="Proteomes" id="UP000192343"/>
    </source>
</evidence>
<keyword evidence="3" id="KW-0805">Transcription regulation</keyword>
<dbReference type="InterPro" id="IPR022687">
    <property type="entry name" value="HTH_DTXR"/>
</dbReference>
<dbReference type="EMBL" id="MWQY01000024">
    <property type="protein sequence ID" value="ORC31816.1"/>
    <property type="molecule type" value="Genomic_DNA"/>
</dbReference>
<dbReference type="InterPro" id="IPR050536">
    <property type="entry name" value="DtxR_MntR_Metal-Reg"/>
</dbReference>
<dbReference type="Pfam" id="PF02742">
    <property type="entry name" value="Fe_dep_repr_C"/>
    <property type="match status" value="1"/>
</dbReference>
<dbReference type="PROSITE" id="PS50944">
    <property type="entry name" value="HTH_DTXR"/>
    <property type="match status" value="1"/>
</dbReference>
<dbReference type="InterPro" id="IPR036388">
    <property type="entry name" value="WH-like_DNA-bd_sf"/>
</dbReference>
<dbReference type="Proteomes" id="UP000192343">
    <property type="component" value="Unassembled WGS sequence"/>
</dbReference>
<dbReference type="Pfam" id="PF01325">
    <property type="entry name" value="Fe_dep_repress"/>
    <property type="match status" value="1"/>
</dbReference>
<dbReference type="GO" id="GO:0046914">
    <property type="term" value="F:transition metal ion binding"/>
    <property type="evidence" value="ECO:0007669"/>
    <property type="project" value="InterPro"/>
</dbReference>
<keyword evidence="9" id="KW-1185">Reference proteome</keyword>
<evidence type="ECO:0000256" key="3">
    <source>
        <dbReference type="ARBA" id="ARBA00023015"/>
    </source>
</evidence>
<keyword evidence="5" id="KW-0804">Transcription</keyword>
<dbReference type="PANTHER" id="PTHR33238">
    <property type="entry name" value="IRON (METAL) DEPENDENT REPRESSOR, DTXR FAMILY"/>
    <property type="match status" value="1"/>
</dbReference>
<dbReference type="GO" id="GO:0003677">
    <property type="term" value="F:DNA binding"/>
    <property type="evidence" value="ECO:0007669"/>
    <property type="project" value="UniProtKB-KW"/>
</dbReference>
<organism evidence="8 9">
    <name type="scientific">Marispirochaeta aestuarii</name>
    <dbReference type="NCBI Taxonomy" id="1963862"/>
    <lineage>
        <taxon>Bacteria</taxon>
        <taxon>Pseudomonadati</taxon>
        <taxon>Spirochaetota</taxon>
        <taxon>Spirochaetia</taxon>
        <taxon>Spirochaetales</taxon>
        <taxon>Spirochaetaceae</taxon>
        <taxon>Marispirochaeta</taxon>
    </lineage>
</organism>
<evidence type="ECO:0000256" key="6">
    <source>
        <dbReference type="ARBA" id="ARBA00025185"/>
    </source>
</evidence>
<dbReference type="GO" id="GO:0046983">
    <property type="term" value="F:protein dimerization activity"/>
    <property type="evidence" value="ECO:0007669"/>
    <property type="project" value="InterPro"/>
</dbReference>
<keyword evidence="4" id="KW-0238">DNA-binding</keyword>
<comment type="caution">
    <text evidence="8">The sequence shown here is derived from an EMBL/GenBank/DDBJ whole genome shotgun (WGS) entry which is preliminary data.</text>
</comment>
<evidence type="ECO:0000256" key="4">
    <source>
        <dbReference type="ARBA" id="ARBA00023125"/>
    </source>
</evidence>
<dbReference type="PANTHER" id="PTHR33238:SF7">
    <property type="entry name" value="IRON-DEPENDENT TRANSCRIPTIONAL REGULATOR"/>
    <property type="match status" value="1"/>
</dbReference>
<dbReference type="AlphaFoldDB" id="A0A1Y1RU10"/>
<dbReference type="OrthoDB" id="9794394at2"/>
<reference evidence="8 9" key="1">
    <citation type="submission" date="2017-03" db="EMBL/GenBank/DDBJ databases">
        <title>Draft Genome sequence of Marispirochaeta sp. strain JC444.</title>
        <authorList>
            <person name="Shivani Y."/>
            <person name="Subhash Y."/>
            <person name="Sasikala C."/>
            <person name="Ramana C."/>
        </authorList>
    </citation>
    <scope>NUCLEOTIDE SEQUENCE [LARGE SCALE GENOMIC DNA]</scope>
    <source>
        <strain evidence="8 9">JC444</strain>
    </source>
</reference>
<feature type="domain" description="HTH dtxR-type" evidence="7">
    <location>
        <begin position="5"/>
        <end position="66"/>
    </location>
</feature>
<dbReference type="GO" id="GO:0003700">
    <property type="term" value="F:DNA-binding transcription factor activity"/>
    <property type="evidence" value="ECO:0007669"/>
    <property type="project" value="InterPro"/>
</dbReference>
<gene>
    <name evidence="8" type="ORF">B4O97_16855</name>
</gene>
<comment type="similarity">
    <text evidence="1">Belongs to the DtxR/MntR family.</text>
</comment>
<evidence type="ECO:0000256" key="5">
    <source>
        <dbReference type="ARBA" id="ARBA00023163"/>
    </source>
</evidence>
<evidence type="ECO:0000313" key="8">
    <source>
        <dbReference type="EMBL" id="ORC31816.1"/>
    </source>
</evidence>
<sequence length="141" mass="15968">MVEKLTQSLEDYLEAILFLEKKNRVARVKDIAEALKVQMPSVTGAVRILKEKGLVDYEKNSYITLTGRGTKIARSIYNKHQIVQRFLSEVLMVKEDEAESIACQIEHAMPGSIAARLESFTDFVLSDKVPLGQFRDETGDY</sequence>
<accession>A0A1Y1RU10</accession>
<dbReference type="InterPro" id="IPR001367">
    <property type="entry name" value="Fe_dep_repressor"/>
</dbReference>
<evidence type="ECO:0000256" key="1">
    <source>
        <dbReference type="ARBA" id="ARBA00007871"/>
    </source>
</evidence>